<dbReference type="eggNOG" id="COG0745">
    <property type="taxonomic scope" value="Bacteria"/>
</dbReference>
<feature type="modified residue" description="4-aspartylphosphate" evidence="6">
    <location>
        <position position="52"/>
    </location>
</feature>
<dbReference type="GO" id="GO:0005829">
    <property type="term" value="C:cytosol"/>
    <property type="evidence" value="ECO:0007669"/>
    <property type="project" value="TreeGrafter"/>
</dbReference>
<feature type="domain" description="Response regulatory" evidence="8">
    <location>
        <begin position="3"/>
        <end position="119"/>
    </location>
</feature>
<keyword evidence="1 6" id="KW-0597">Phosphoprotein</keyword>
<dbReference type="Proteomes" id="UP000001520">
    <property type="component" value="Chromosome"/>
</dbReference>
<dbReference type="KEGG" id="ddf:DEFDS_0405"/>
<dbReference type="AlphaFoldDB" id="D3PBC6"/>
<evidence type="ECO:0000313" key="11">
    <source>
        <dbReference type="Proteomes" id="UP000001520"/>
    </source>
</evidence>
<dbReference type="HOGENOM" id="CLU_000445_30_4_0"/>
<dbReference type="SUPFAM" id="SSF52172">
    <property type="entry name" value="CheY-like"/>
    <property type="match status" value="1"/>
</dbReference>
<dbReference type="STRING" id="639282.DEFDS_0405"/>
<dbReference type="InterPro" id="IPR011006">
    <property type="entry name" value="CheY-like_superfamily"/>
</dbReference>
<dbReference type="CDD" id="cd00383">
    <property type="entry name" value="trans_reg_C"/>
    <property type="match status" value="1"/>
</dbReference>
<keyword evidence="11" id="KW-1185">Reference proteome</keyword>
<evidence type="ECO:0000259" key="8">
    <source>
        <dbReference type="PROSITE" id="PS50110"/>
    </source>
</evidence>
<dbReference type="Pfam" id="PF00486">
    <property type="entry name" value="Trans_reg_C"/>
    <property type="match status" value="1"/>
</dbReference>
<dbReference type="PROSITE" id="PS51755">
    <property type="entry name" value="OMPR_PHOB"/>
    <property type="match status" value="1"/>
</dbReference>
<feature type="DNA-binding region" description="OmpR/PhoB-type" evidence="7">
    <location>
        <begin position="127"/>
        <end position="222"/>
    </location>
</feature>
<gene>
    <name evidence="10" type="ordered locus">DEFDS_0405</name>
</gene>
<dbReference type="GO" id="GO:0006355">
    <property type="term" value="P:regulation of DNA-templated transcription"/>
    <property type="evidence" value="ECO:0007669"/>
    <property type="project" value="InterPro"/>
</dbReference>
<dbReference type="InterPro" id="IPR001867">
    <property type="entry name" value="OmpR/PhoB-type_DNA-bd"/>
</dbReference>
<dbReference type="GO" id="GO:0000976">
    <property type="term" value="F:transcription cis-regulatory region binding"/>
    <property type="evidence" value="ECO:0007669"/>
    <property type="project" value="TreeGrafter"/>
</dbReference>
<dbReference type="Pfam" id="PF00072">
    <property type="entry name" value="Response_reg"/>
    <property type="match status" value="1"/>
</dbReference>
<dbReference type="Gene3D" id="1.10.10.10">
    <property type="entry name" value="Winged helix-like DNA-binding domain superfamily/Winged helix DNA-binding domain"/>
    <property type="match status" value="1"/>
</dbReference>
<keyword evidence="2" id="KW-0902">Two-component regulatory system</keyword>
<dbReference type="EMBL" id="AP011529">
    <property type="protein sequence ID" value="BAI79899.1"/>
    <property type="molecule type" value="Genomic_DNA"/>
</dbReference>
<keyword evidence="3" id="KW-0805">Transcription regulation</keyword>
<dbReference type="SMART" id="SM00448">
    <property type="entry name" value="REC"/>
    <property type="match status" value="1"/>
</dbReference>
<protein>
    <submittedName>
        <fullName evidence="10">Two-component system, OmpR family, response regulator</fullName>
    </submittedName>
</protein>
<dbReference type="InterPro" id="IPR039420">
    <property type="entry name" value="WalR-like"/>
</dbReference>
<dbReference type="GO" id="GO:0000156">
    <property type="term" value="F:phosphorelay response regulator activity"/>
    <property type="evidence" value="ECO:0007669"/>
    <property type="project" value="TreeGrafter"/>
</dbReference>
<dbReference type="InterPro" id="IPR036388">
    <property type="entry name" value="WH-like_DNA-bd_sf"/>
</dbReference>
<sequence length="222" mass="25051">MATVLVIEDEDSLREIISFNLKKAGFNCIEAADANDALIILDQLLPDLILLDLMLPGLKGTQFLKILKDSDKFSKIPVIIISAKDEETTIVAHLELGAIDYLTKPFSIKVLIAKVNKFLSLGNTESTDNLKFKNIEIDEKRAKVLVDNKEVNLTHKEFLLLKLFIQHPGRVYTRDELLSHIWGYDSAMMTRTVDAHISSLRKKLGKSGNKIKTIPKIGYKFE</sequence>
<keyword evidence="4 7" id="KW-0238">DNA-binding</keyword>
<evidence type="ECO:0000313" key="10">
    <source>
        <dbReference type="EMBL" id="BAI79899.1"/>
    </source>
</evidence>
<evidence type="ECO:0000256" key="2">
    <source>
        <dbReference type="ARBA" id="ARBA00023012"/>
    </source>
</evidence>
<proteinExistence type="predicted"/>
<evidence type="ECO:0000256" key="1">
    <source>
        <dbReference type="ARBA" id="ARBA00022553"/>
    </source>
</evidence>
<organism evidence="10 11">
    <name type="scientific">Deferribacter desulfuricans (strain DSM 14783 / JCM 11476 / NBRC 101012 / SSM1)</name>
    <dbReference type="NCBI Taxonomy" id="639282"/>
    <lineage>
        <taxon>Bacteria</taxon>
        <taxon>Pseudomonadati</taxon>
        <taxon>Deferribacterota</taxon>
        <taxon>Deferribacteres</taxon>
        <taxon>Deferribacterales</taxon>
        <taxon>Deferribacteraceae</taxon>
        <taxon>Deferribacter</taxon>
    </lineage>
</organism>
<dbReference type="GO" id="GO:0032993">
    <property type="term" value="C:protein-DNA complex"/>
    <property type="evidence" value="ECO:0007669"/>
    <property type="project" value="TreeGrafter"/>
</dbReference>
<dbReference type="InterPro" id="IPR001789">
    <property type="entry name" value="Sig_transdc_resp-reg_receiver"/>
</dbReference>
<evidence type="ECO:0000256" key="3">
    <source>
        <dbReference type="ARBA" id="ARBA00023015"/>
    </source>
</evidence>
<evidence type="ECO:0000256" key="7">
    <source>
        <dbReference type="PROSITE-ProRule" id="PRU01091"/>
    </source>
</evidence>
<evidence type="ECO:0000256" key="6">
    <source>
        <dbReference type="PROSITE-ProRule" id="PRU00169"/>
    </source>
</evidence>
<dbReference type="PANTHER" id="PTHR48111">
    <property type="entry name" value="REGULATOR OF RPOS"/>
    <property type="match status" value="1"/>
</dbReference>
<dbReference type="SMART" id="SM00862">
    <property type="entry name" value="Trans_reg_C"/>
    <property type="match status" value="1"/>
</dbReference>
<keyword evidence="5" id="KW-0804">Transcription</keyword>
<dbReference type="OrthoDB" id="9790442at2"/>
<dbReference type="PROSITE" id="PS50110">
    <property type="entry name" value="RESPONSE_REGULATORY"/>
    <property type="match status" value="1"/>
</dbReference>
<accession>D3PBC6</accession>
<feature type="domain" description="OmpR/PhoB-type" evidence="9">
    <location>
        <begin position="127"/>
        <end position="222"/>
    </location>
</feature>
<name>D3PBC6_DEFDS</name>
<evidence type="ECO:0000256" key="5">
    <source>
        <dbReference type="ARBA" id="ARBA00023163"/>
    </source>
</evidence>
<evidence type="ECO:0000256" key="4">
    <source>
        <dbReference type="ARBA" id="ARBA00023125"/>
    </source>
</evidence>
<dbReference type="PANTHER" id="PTHR48111:SF1">
    <property type="entry name" value="TWO-COMPONENT RESPONSE REGULATOR ORR33"/>
    <property type="match status" value="1"/>
</dbReference>
<reference evidence="10 11" key="1">
    <citation type="journal article" date="2010" name="DNA Res.">
        <title>Bacterial lifestyle in a deep-sea hydrothermal vent chimney revealed by the genome sequence of the thermophilic bacterium Deferribacter desulfuricans SSM1.</title>
        <authorList>
            <person name="Takaki Y."/>
            <person name="Shimamura S."/>
            <person name="Nakagawa S."/>
            <person name="Fukuhara Y."/>
            <person name="Horikawa H."/>
            <person name="Ankai A."/>
            <person name="Harada T."/>
            <person name="Hosoyama A."/>
            <person name="Oguchi A."/>
            <person name="Fukui S."/>
            <person name="Fujita N."/>
            <person name="Takami H."/>
            <person name="Takai K."/>
        </authorList>
    </citation>
    <scope>NUCLEOTIDE SEQUENCE [LARGE SCALE GENOMIC DNA]</scope>
    <source>
        <strain evidence="11">DSM 14783 / JCM 11476 / NBRC 101012 / SSM1</strain>
    </source>
</reference>
<dbReference type="RefSeq" id="WP_013007147.1">
    <property type="nucleotide sequence ID" value="NC_013939.1"/>
</dbReference>
<evidence type="ECO:0000259" key="9">
    <source>
        <dbReference type="PROSITE" id="PS51755"/>
    </source>
</evidence>
<dbReference type="Gene3D" id="3.40.50.2300">
    <property type="match status" value="1"/>
</dbReference>